<proteinExistence type="inferred from homology"/>
<dbReference type="Pfam" id="PF01067">
    <property type="entry name" value="Calpain_III"/>
    <property type="match status" value="1"/>
</dbReference>
<evidence type="ECO:0000259" key="6">
    <source>
        <dbReference type="PROSITE" id="PS50203"/>
    </source>
</evidence>
<keyword evidence="3 5" id="KW-0378">Hydrolase</keyword>
<dbReference type="Gene3D" id="2.60.120.380">
    <property type="match status" value="1"/>
</dbReference>
<dbReference type="InterPro" id="IPR022682">
    <property type="entry name" value="Calpain_domain_III"/>
</dbReference>
<keyword evidence="8" id="KW-1185">Reference proteome</keyword>
<dbReference type="InterPro" id="IPR001300">
    <property type="entry name" value="Peptidase_C2_calpain_cat"/>
</dbReference>
<feature type="active site" evidence="5">
    <location>
        <position position="172"/>
    </location>
</feature>
<evidence type="ECO:0000256" key="5">
    <source>
        <dbReference type="PROSITE-ProRule" id="PRU00239"/>
    </source>
</evidence>
<dbReference type="SMART" id="SM00720">
    <property type="entry name" value="calpain_III"/>
    <property type="match status" value="1"/>
</dbReference>
<dbReference type="InterPro" id="IPR051297">
    <property type="entry name" value="PalB/RIM13"/>
</dbReference>
<keyword evidence="4 5" id="KW-0788">Thiol protease</keyword>
<dbReference type="SUPFAM" id="SSF49758">
    <property type="entry name" value="Calpain large subunit, middle domain (domain III)"/>
    <property type="match status" value="2"/>
</dbReference>
<sequence>MRALKLTTDPNEKAKKSTLFKQLLAQGERLKQSQDWRAALNLPSTSAAIGTLPVQSLAQRSRLLKQPVSTRQSPTKEKILLLHAGFLNNTKFPPWTKSPEPDEFKLRPGQALYEDDVELTLSDFQESVFDSWQRPIDALPPPSWFPGDRVNLGPQMTPSRKVDLVQDAATDCSVVASLAAGMARAERGHPSLLAGVLHPYDEQSRRPMFSENGKYIVRLNFNGCYRNVIVDDRLPVSNNNRVIHVVDRHNPGLLWPALIEKAYLKIRGGYDFPGSNSGTDLWILSGWIPEQIFLSSDEFEPDSFWKRIIEAFEFGNVLITLGTGKMSPKAEREIGLAGEHDYAVLDLREVDGQRLMLIKNPWCEGTSWQVLIDFGDDMEPVQSSRDLLNADSRLSPGTFWMDLENIIQHYESIYLNWNPGLFTHRQDYHFEWDLRPSSDGVVKPRGKFASLYQHPQFTVTASKGGDIWVLLWRHFRNDIPEYATTEQIESGRQFIDMNGHIQLAAFSAQGHRMLLCEKAIENSYLVDSPQTLLQLHACKSGETYTIVPMEEDLTVARQTFTISAFGHSPLELGEAKHRYAYASTLTAGWTSETAGGNAHSPFYSTNPQFTLFLSHKTAVSILLETAADELHVHVKLVHSGGKRVHAITKRDIITDSKDYRRGCCVAEVGAVDPGQYTIICSTFEAGQIADFTLHVESSMPSRIALLPREGAGRLRLELSTIGFKHQQTRIAAPIVPQKLVTFYAVARYLDTGNIGAQRSPNNRSLLRLSVEQGRGDHRRILAASGGGKFSNSAGGIRTEDQQLRPEDLRRGDLWLVLDGMYVSSEQQEERFSVELLVDRPEALQVGVWRGVEE</sequence>
<dbReference type="InterPro" id="IPR036213">
    <property type="entry name" value="Calpain_III_sf"/>
</dbReference>
<dbReference type="GO" id="GO:0006508">
    <property type="term" value="P:proteolysis"/>
    <property type="evidence" value="ECO:0007669"/>
    <property type="project" value="UniProtKB-KW"/>
</dbReference>
<dbReference type="Pfam" id="PF25435">
    <property type="entry name" value="PalB_C"/>
    <property type="match status" value="1"/>
</dbReference>
<dbReference type="SMART" id="SM00230">
    <property type="entry name" value="CysPc"/>
    <property type="match status" value="1"/>
</dbReference>
<dbReference type="InterPro" id="IPR022683">
    <property type="entry name" value="Calpain_III"/>
</dbReference>
<evidence type="ECO:0000256" key="1">
    <source>
        <dbReference type="ARBA" id="ARBA00010193"/>
    </source>
</evidence>
<name>A0A6G1KYA7_9PEZI</name>
<evidence type="ECO:0000313" key="8">
    <source>
        <dbReference type="Proteomes" id="UP000799436"/>
    </source>
</evidence>
<dbReference type="AlphaFoldDB" id="A0A6G1KYA7"/>
<dbReference type="PANTHER" id="PTHR46143">
    <property type="entry name" value="CALPAIN-7"/>
    <property type="match status" value="1"/>
</dbReference>
<comment type="similarity">
    <text evidence="1">Belongs to the peptidase C2 family. PalB/RIM13 subfamily.</text>
</comment>
<organism evidence="7 8">
    <name type="scientific">Teratosphaeria nubilosa</name>
    <dbReference type="NCBI Taxonomy" id="161662"/>
    <lineage>
        <taxon>Eukaryota</taxon>
        <taxon>Fungi</taxon>
        <taxon>Dikarya</taxon>
        <taxon>Ascomycota</taxon>
        <taxon>Pezizomycotina</taxon>
        <taxon>Dothideomycetes</taxon>
        <taxon>Dothideomycetidae</taxon>
        <taxon>Mycosphaerellales</taxon>
        <taxon>Teratosphaeriaceae</taxon>
        <taxon>Teratosphaeria</taxon>
    </lineage>
</organism>
<evidence type="ECO:0000313" key="7">
    <source>
        <dbReference type="EMBL" id="KAF2765606.1"/>
    </source>
</evidence>
<dbReference type="Pfam" id="PF00648">
    <property type="entry name" value="Peptidase_C2"/>
    <property type="match status" value="1"/>
</dbReference>
<reference evidence="7" key="1">
    <citation type="journal article" date="2020" name="Stud. Mycol.">
        <title>101 Dothideomycetes genomes: a test case for predicting lifestyles and emergence of pathogens.</title>
        <authorList>
            <person name="Haridas S."/>
            <person name="Albert R."/>
            <person name="Binder M."/>
            <person name="Bloem J."/>
            <person name="Labutti K."/>
            <person name="Salamov A."/>
            <person name="Andreopoulos B."/>
            <person name="Baker S."/>
            <person name="Barry K."/>
            <person name="Bills G."/>
            <person name="Bluhm B."/>
            <person name="Cannon C."/>
            <person name="Castanera R."/>
            <person name="Culley D."/>
            <person name="Daum C."/>
            <person name="Ezra D."/>
            <person name="Gonzalez J."/>
            <person name="Henrissat B."/>
            <person name="Kuo A."/>
            <person name="Liang C."/>
            <person name="Lipzen A."/>
            <person name="Lutzoni F."/>
            <person name="Magnuson J."/>
            <person name="Mondo S."/>
            <person name="Nolan M."/>
            <person name="Ohm R."/>
            <person name="Pangilinan J."/>
            <person name="Park H.-J."/>
            <person name="Ramirez L."/>
            <person name="Alfaro M."/>
            <person name="Sun H."/>
            <person name="Tritt A."/>
            <person name="Yoshinaga Y."/>
            <person name="Zwiers L.-H."/>
            <person name="Turgeon B."/>
            <person name="Goodwin S."/>
            <person name="Spatafora J."/>
            <person name="Crous P."/>
            <person name="Grigoriev I."/>
        </authorList>
    </citation>
    <scope>NUCLEOTIDE SEQUENCE</scope>
    <source>
        <strain evidence="7">CBS 116005</strain>
    </source>
</reference>
<feature type="domain" description="Calpain catalytic" evidence="6">
    <location>
        <begin position="102"/>
        <end position="419"/>
    </location>
</feature>
<dbReference type="InterPro" id="IPR038765">
    <property type="entry name" value="Papain-like_cys_pep_sf"/>
</dbReference>
<accession>A0A6G1KYA7</accession>
<dbReference type="GO" id="GO:0004198">
    <property type="term" value="F:calcium-dependent cysteine-type endopeptidase activity"/>
    <property type="evidence" value="ECO:0007669"/>
    <property type="project" value="InterPro"/>
</dbReference>
<dbReference type="EMBL" id="ML995888">
    <property type="protein sequence ID" value="KAF2765606.1"/>
    <property type="molecule type" value="Genomic_DNA"/>
</dbReference>
<gene>
    <name evidence="7" type="ORF">EJ03DRAFT_279787</name>
</gene>
<dbReference type="CDD" id="cd00044">
    <property type="entry name" value="CysPc"/>
    <property type="match status" value="1"/>
</dbReference>
<protein>
    <submittedName>
        <fullName evidence="7">Cysteine proteinase</fullName>
    </submittedName>
</protein>
<evidence type="ECO:0000256" key="4">
    <source>
        <dbReference type="ARBA" id="ARBA00022807"/>
    </source>
</evidence>
<dbReference type="OrthoDB" id="167576at2759"/>
<dbReference type="Proteomes" id="UP000799436">
    <property type="component" value="Unassembled WGS sequence"/>
</dbReference>
<dbReference type="PANTHER" id="PTHR46143:SF1">
    <property type="entry name" value="CALPAIN-7"/>
    <property type="match status" value="1"/>
</dbReference>
<dbReference type="SUPFAM" id="SSF54001">
    <property type="entry name" value="Cysteine proteinases"/>
    <property type="match status" value="1"/>
</dbReference>
<feature type="active site" evidence="5">
    <location>
        <position position="340"/>
    </location>
</feature>
<evidence type="ECO:0000256" key="2">
    <source>
        <dbReference type="ARBA" id="ARBA00022670"/>
    </source>
</evidence>
<dbReference type="Gene3D" id="3.90.70.10">
    <property type="entry name" value="Cysteine proteinases"/>
    <property type="match status" value="1"/>
</dbReference>
<evidence type="ECO:0000256" key="3">
    <source>
        <dbReference type="ARBA" id="ARBA00022801"/>
    </source>
</evidence>
<dbReference type="PROSITE" id="PS50203">
    <property type="entry name" value="CALPAIN_CAT"/>
    <property type="match status" value="1"/>
</dbReference>
<keyword evidence="2 5" id="KW-0645">Protease</keyword>
<feature type="active site" evidence="5">
    <location>
        <position position="360"/>
    </location>
</feature>